<name>A0A0F9UXS3_9ZZZZ</name>
<comment type="caution">
    <text evidence="3">The sequence shown here is derived from an EMBL/GenBank/DDBJ whole genome shotgun (WGS) entry which is preliminary data.</text>
</comment>
<evidence type="ECO:0000313" key="3">
    <source>
        <dbReference type="EMBL" id="KKN66031.1"/>
    </source>
</evidence>
<dbReference type="InterPro" id="IPR001107">
    <property type="entry name" value="Band_7"/>
</dbReference>
<evidence type="ECO:0000259" key="2">
    <source>
        <dbReference type="SMART" id="SM00244"/>
    </source>
</evidence>
<dbReference type="PANTHER" id="PTHR10264:SF19">
    <property type="entry name" value="AT06885P-RELATED"/>
    <property type="match status" value="1"/>
</dbReference>
<dbReference type="PANTHER" id="PTHR10264">
    <property type="entry name" value="BAND 7 PROTEIN-RELATED"/>
    <property type="match status" value="1"/>
</dbReference>
<dbReference type="SMART" id="SM00244">
    <property type="entry name" value="PHB"/>
    <property type="match status" value="1"/>
</dbReference>
<comment type="similarity">
    <text evidence="1">Belongs to the band 7/mec-2 family.</text>
</comment>
<proteinExistence type="inferred from homology"/>
<dbReference type="GO" id="GO:0005886">
    <property type="term" value="C:plasma membrane"/>
    <property type="evidence" value="ECO:0007669"/>
    <property type="project" value="InterPro"/>
</dbReference>
<dbReference type="InterPro" id="IPR043202">
    <property type="entry name" value="Band-7_stomatin-like"/>
</dbReference>
<dbReference type="SUPFAM" id="SSF117892">
    <property type="entry name" value="Band 7/SPFH domain"/>
    <property type="match status" value="1"/>
</dbReference>
<reference evidence="3" key="1">
    <citation type="journal article" date="2015" name="Nature">
        <title>Complex archaea that bridge the gap between prokaryotes and eukaryotes.</title>
        <authorList>
            <person name="Spang A."/>
            <person name="Saw J.H."/>
            <person name="Jorgensen S.L."/>
            <person name="Zaremba-Niedzwiedzka K."/>
            <person name="Martijn J."/>
            <person name="Lind A.E."/>
            <person name="van Eijk R."/>
            <person name="Schleper C."/>
            <person name="Guy L."/>
            <person name="Ettema T.J."/>
        </authorList>
    </citation>
    <scope>NUCLEOTIDE SEQUENCE</scope>
</reference>
<organism evidence="3">
    <name type="scientific">marine sediment metagenome</name>
    <dbReference type="NCBI Taxonomy" id="412755"/>
    <lineage>
        <taxon>unclassified sequences</taxon>
        <taxon>metagenomes</taxon>
        <taxon>ecological metagenomes</taxon>
    </lineage>
</organism>
<feature type="domain" description="Band 7" evidence="2">
    <location>
        <begin position="16"/>
        <end position="173"/>
    </location>
</feature>
<dbReference type="EMBL" id="LAZR01000511">
    <property type="protein sequence ID" value="KKN66031.1"/>
    <property type="molecule type" value="Genomic_DNA"/>
</dbReference>
<sequence length="173" mass="19799">MNWLRQIFDRLLSIFPRLYMVNPDEGGCRITLGRYTYPLIPGWYIYWPLIQQMAVIAVMPQVKDVRIQSVWSFDQVDLCIGLAIKYRIKNATAAIMKVQDYDQSLQNLALVACVDYITVSTRDEIQVVEMKDVITKALQAKARGWGIDVLSVGITDIGKTRNIRLLTNTALEE</sequence>
<dbReference type="Pfam" id="PF01145">
    <property type="entry name" value="Band_7"/>
    <property type="match status" value="1"/>
</dbReference>
<dbReference type="InterPro" id="IPR036013">
    <property type="entry name" value="Band_7/SPFH_dom_sf"/>
</dbReference>
<gene>
    <name evidence="3" type="ORF">LCGC14_0475090</name>
</gene>
<dbReference type="AlphaFoldDB" id="A0A0F9UXS3"/>
<accession>A0A0F9UXS3</accession>
<evidence type="ECO:0000256" key="1">
    <source>
        <dbReference type="ARBA" id="ARBA00008164"/>
    </source>
</evidence>
<dbReference type="Gene3D" id="3.30.479.30">
    <property type="entry name" value="Band 7 domain"/>
    <property type="match status" value="1"/>
</dbReference>
<protein>
    <recommendedName>
        <fullName evidence="2">Band 7 domain-containing protein</fullName>
    </recommendedName>
</protein>